<evidence type="ECO:0000313" key="1">
    <source>
        <dbReference type="EMBL" id="GFR92387.1"/>
    </source>
</evidence>
<organism evidence="1 2">
    <name type="scientific">Elysia marginata</name>
    <dbReference type="NCBI Taxonomy" id="1093978"/>
    <lineage>
        <taxon>Eukaryota</taxon>
        <taxon>Metazoa</taxon>
        <taxon>Spiralia</taxon>
        <taxon>Lophotrochozoa</taxon>
        <taxon>Mollusca</taxon>
        <taxon>Gastropoda</taxon>
        <taxon>Heterobranchia</taxon>
        <taxon>Euthyneura</taxon>
        <taxon>Panpulmonata</taxon>
        <taxon>Sacoglossa</taxon>
        <taxon>Placobranchoidea</taxon>
        <taxon>Plakobranchidae</taxon>
        <taxon>Elysia</taxon>
    </lineage>
</organism>
<protein>
    <submittedName>
        <fullName evidence="1">Uncharacterized protein</fullName>
    </submittedName>
</protein>
<reference evidence="1 2" key="1">
    <citation type="journal article" date="2021" name="Elife">
        <title>Chloroplast acquisition without the gene transfer in kleptoplastic sea slugs, Plakobranchus ocellatus.</title>
        <authorList>
            <person name="Maeda T."/>
            <person name="Takahashi S."/>
            <person name="Yoshida T."/>
            <person name="Shimamura S."/>
            <person name="Takaki Y."/>
            <person name="Nagai Y."/>
            <person name="Toyoda A."/>
            <person name="Suzuki Y."/>
            <person name="Arimoto A."/>
            <person name="Ishii H."/>
            <person name="Satoh N."/>
            <person name="Nishiyama T."/>
            <person name="Hasebe M."/>
            <person name="Maruyama T."/>
            <person name="Minagawa J."/>
            <person name="Obokata J."/>
            <person name="Shigenobu S."/>
        </authorList>
    </citation>
    <scope>NUCLEOTIDE SEQUENCE [LARGE SCALE GENOMIC DNA]</scope>
</reference>
<proteinExistence type="predicted"/>
<name>A0AAV4H4G4_9GAST</name>
<dbReference type="Proteomes" id="UP000762676">
    <property type="component" value="Unassembled WGS sequence"/>
</dbReference>
<accession>A0AAV4H4G4</accession>
<sequence>MDSASLIRKTPTFPRSQPHSIIVSGINLILNFASQIQTHARLYKPRTHIRLLILKKHARLLSCQILRKSEALATVMVTNIQKGEMWASDWTSLFTIDMSTLTKTPHRKGREKTEDEKAVKTQQREKIIIAFHFNPEELPNVRQR</sequence>
<comment type="caution">
    <text evidence="1">The sequence shown here is derived from an EMBL/GenBank/DDBJ whole genome shotgun (WGS) entry which is preliminary data.</text>
</comment>
<evidence type="ECO:0000313" key="2">
    <source>
        <dbReference type="Proteomes" id="UP000762676"/>
    </source>
</evidence>
<gene>
    <name evidence="1" type="ORF">ElyMa_002617000</name>
</gene>
<keyword evidence="2" id="KW-1185">Reference proteome</keyword>
<dbReference type="AlphaFoldDB" id="A0AAV4H4G4"/>
<dbReference type="EMBL" id="BMAT01005384">
    <property type="protein sequence ID" value="GFR92387.1"/>
    <property type="molecule type" value="Genomic_DNA"/>
</dbReference>